<name>A0A9P5ZEB0_9AGAR</name>
<dbReference type="Gene3D" id="6.10.140.2220">
    <property type="match status" value="1"/>
</dbReference>
<protein>
    <recommendedName>
        <fullName evidence="5">MYND-type domain-containing protein</fullName>
    </recommendedName>
</protein>
<evidence type="ECO:0000256" key="1">
    <source>
        <dbReference type="ARBA" id="ARBA00022723"/>
    </source>
</evidence>
<dbReference type="GO" id="GO:0008270">
    <property type="term" value="F:zinc ion binding"/>
    <property type="evidence" value="ECO:0007669"/>
    <property type="project" value="UniProtKB-KW"/>
</dbReference>
<keyword evidence="1" id="KW-0479">Metal-binding</keyword>
<keyword evidence="2 4" id="KW-0863">Zinc-finger</keyword>
<evidence type="ECO:0000256" key="3">
    <source>
        <dbReference type="ARBA" id="ARBA00022833"/>
    </source>
</evidence>
<dbReference type="Pfam" id="PF01753">
    <property type="entry name" value="zf-MYND"/>
    <property type="match status" value="1"/>
</dbReference>
<evidence type="ECO:0000259" key="5">
    <source>
        <dbReference type="PROSITE" id="PS50865"/>
    </source>
</evidence>
<evidence type="ECO:0000256" key="4">
    <source>
        <dbReference type="PROSITE-ProRule" id="PRU00134"/>
    </source>
</evidence>
<dbReference type="InterPro" id="IPR002893">
    <property type="entry name" value="Znf_MYND"/>
</dbReference>
<dbReference type="PROSITE" id="PS50865">
    <property type="entry name" value="ZF_MYND_2"/>
    <property type="match status" value="1"/>
</dbReference>
<accession>A0A9P5ZEB0</accession>
<dbReference type="OrthoDB" id="432970at2759"/>
<feature type="domain" description="MYND-type" evidence="5">
    <location>
        <begin position="28"/>
        <end position="69"/>
    </location>
</feature>
<organism evidence="6 7">
    <name type="scientific">Pholiota conissans</name>
    <dbReference type="NCBI Taxonomy" id="109636"/>
    <lineage>
        <taxon>Eukaryota</taxon>
        <taxon>Fungi</taxon>
        <taxon>Dikarya</taxon>
        <taxon>Basidiomycota</taxon>
        <taxon>Agaricomycotina</taxon>
        <taxon>Agaricomycetes</taxon>
        <taxon>Agaricomycetidae</taxon>
        <taxon>Agaricales</taxon>
        <taxon>Agaricineae</taxon>
        <taxon>Strophariaceae</taxon>
        <taxon>Pholiota</taxon>
    </lineage>
</organism>
<gene>
    <name evidence="6" type="ORF">BDN70DRAFT_890495</name>
</gene>
<sequence length="317" mass="36436">MSHPSEIPPSSRSMKDLKKTVKDICHCCMRCNVREPVARSFKTCGKCHSVHYCSQECQKLDWPSHKERCPESERRKRVERIFVALMSNDNLFRFLQIAIVLHLGIQNSPLPAKPFTVSIKTDVEPEDIMEFGRLRGDIEPRRRTNPPQKIRGMPQIGKILDIGVPEGDLDVMAFAKSSREVERYPEQPDITYGCIAYSLGGVSVQSLRTSFMSIVSITPEVMRIAREAQPFVQEISATGETRLKPMSSISCIEYINTAIRLDKENRLLLRTPMTEFDEMIIRNSAANPRRLSEDDSRNWTFIQSRMKNERVYEALLR</sequence>
<dbReference type="SUPFAM" id="SSF144232">
    <property type="entry name" value="HIT/MYND zinc finger-like"/>
    <property type="match status" value="1"/>
</dbReference>
<reference evidence="6" key="1">
    <citation type="submission" date="2020-11" db="EMBL/GenBank/DDBJ databases">
        <authorList>
            <consortium name="DOE Joint Genome Institute"/>
            <person name="Ahrendt S."/>
            <person name="Riley R."/>
            <person name="Andreopoulos W."/>
            <person name="Labutti K."/>
            <person name="Pangilinan J."/>
            <person name="Ruiz-Duenas F.J."/>
            <person name="Barrasa J.M."/>
            <person name="Sanchez-Garcia M."/>
            <person name="Camarero S."/>
            <person name="Miyauchi S."/>
            <person name="Serrano A."/>
            <person name="Linde D."/>
            <person name="Babiker R."/>
            <person name="Drula E."/>
            <person name="Ayuso-Fernandez I."/>
            <person name="Pacheco R."/>
            <person name="Padilla G."/>
            <person name="Ferreira P."/>
            <person name="Barriuso J."/>
            <person name="Kellner H."/>
            <person name="Castanera R."/>
            <person name="Alfaro M."/>
            <person name="Ramirez L."/>
            <person name="Pisabarro A.G."/>
            <person name="Kuo A."/>
            <person name="Tritt A."/>
            <person name="Lipzen A."/>
            <person name="He G."/>
            <person name="Yan M."/>
            <person name="Ng V."/>
            <person name="Cullen D."/>
            <person name="Martin F."/>
            <person name="Rosso M.-N."/>
            <person name="Henrissat B."/>
            <person name="Hibbett D."/>
            <person name="Martinez A.T."/>
            <person name="Grigoriev I.V."/>
        </authorList>
    </citation>
    <scope>NUCLEOTIDE SEQUENCE</scope>
    <source>
        <strain evidence="6">CIRM-BRFM 674</strain>
    </source>
</reference>
<dbReference type="Proteomes" id="UP000807469">
    <property type="component" value="Unassembled WGS sequence"/>
</dbReference>
<dbReference type="Pfam" id="PF26632">
    <property type="entry name" value="DUF8205"/>
    <property type="match status" value="1"/>
</dbReference>
<dbReference type="EMBL" id="MU155138">
    <property type="protein sequence ID" value="KAF9485100.1"/>
    <property type="molecule type" value="Genomic_DNA"/>
</dbReference>
<proteinExistence type="predicted"/>
<dbReference type="AlphaFoldDB" id="A0A9P5ZEB0"/>
<keyword evidence="7" id="KW-1185">Reference proteome</keyword>
<keyword evidence="3" id="KW-0862">Zinc</keyword>
<evidence type="ECO:0000256" key="2">
    <source>
        <dbReference type="ARBA" id="ARBA00022771"/>
    </source>
</evidence>
<evidence type="ECO:0000313" key="7">
    <source>
        <dbReference type="Proteomes" id="UP000807469"/>
    </source>
</evidence>
<evidence type="ECO:0000313" key="6">
    <source>
        <dbReference type="EMBL" id="KAF9485100.1"/>
    </source>
</evidence>
<comment type="caution">
    <text evidence="6">The sequence shown here is derived from an EMBL/GenBank/DDBJ whole genome shotgun (WGS) entry which is preliminary data.</text>
</comment>
<dbReference type="InterPro" id="IPR058518">
    <property type="entry name" value="DUF8205"/>
</dbReference>